<dbReference type="AlphaFoldDB" id="A0A0E9Y1T8"/>
<reference evidence="1" key="1">
    <citation type="submission" date="2014-11" db="EMBL/GenBank/DDBJ databases">
        <authorList>
            <person name="Amaro Gonzalez C."/>
        </authorList>
    </citation>
    <scope>NUCLEOTIDE SEQUENCE</scope>
</reference>
<organism evidence="1">
    <name type="scientific">Anguilla anguilla</name>
    <name type="common">European freshwater eel</name>
    <name type="synonym">Muraena anguilla</name>
    <dbReference type="NCBI Taxonomy" id="7936"/>
    <lineage>
        <taxon>Eukaryota</taxon>
        <taxon>Metazoa</taxon>
        <taxon>Chordata</taxon>
        <taxon>Craniata</taxon>
        <taxon>Vertebrata</taxon>
        <taxon>Euteleostomi</taxon>
        <taxon>Actinopterygii</taxon>
        <taxon>Neopterygii</taxon>
        <taxon>Teleostei</taxon>
        <taxon>Anguilliformes</taxon>
        <taxon>Anguillidae</taxon>
        <taxon>Anguilla</taxon>
    </lineage>
</organism>
<sequence>MVFADHFLQTLQSFLRKDQHH</sequence>
<reference evidence="1" key="2">
    <citation type="journal article" date="2015" name="Fish Shellfish Immunol.">
        <title>Early steps in the European eel (Anguilla anguilla)-Vibrio vulnificus interaction in the gills: Role of the RtxA13 toxin.</title>
        <authorList>
            <person name="Callol A."/>
            <person name="Pajuelo D."/>
            <person name="Ebbesson L."/>
            <person name="Teles M."/>
            <person name="MacKenzie S."/>
            <person name="Amaro C."/>
        </authorList>
    </citation>
    <scope>NUCLEOTIDE SEQUENCE</scope>
</reference>
<proteinExistence type="predicted"/>
<name>A0A0E9Y1T8_ANGAN</name>
<dbReference type="EMBL" id="GBXM01000472">
    <property type="protein sequence ID" value="JAI08106.1"/>
    <property type="molecule type" value="Transcribed_RNA"/>
</dbReference>
<protein>
    <submittedName>
        <fullName evidence="1">Uncharacterized protein</fullName>
    </submittedName>
</protein>
<evidence type="ECO:0000313" key="1">
    <source>
        <dbReference type="EMBL" id="JAI08106.1"/>
    </source>
</evidence>
<accession>A0A0E9Y1T8</accession>